<dbReference type="Gene3D" id="1.10.10.60">
    <property type="entry name" value="Homeodomain-like"/>
    <property type="match status" value="1"/>
</dbReference>
<organism evidence="6 7">
    <name type="scientific">Gloeobacter kilaueensis (strain ATCC BAA-2537 / CCAP 1431/1 / ULC 316 / JS1)</name>
    <dbReference type="NCBI Taxonomy" id="1183438"/>
    <lineage>
        <taxon>Bacteria</taxon>
        <taxon>Bacillati</taxon>
        <taxon>Cyanobacteriota</taxon>
        <taxon>Cyanophyceae</taxon>
        <taxon>Gloeobacterales</taxon>
        <taxon>Gloeobacteraceae</taxon>
        <taxon>Gloeobacter</taxon>
    </lineage>
</organism>
<keyword evidence="2 4" id="KW-0238">DNA-binding</keyword>
<feature type="DNA-binding region" description="H-T-H motif" evidence="4">
    <location>
        <begin position="32"/>
        <end position="51"/>
    </location>
</feature>
<dbReference type="EMBL" id="CP003587">
    <property type="protein sequence ID" value="AGY59370.1"/>
    <property type="molecule type" value="Genomic_DNA"/>
</dbReference>
<name>U5QP02_GLOK1</name>
<dbReference type="PANTHER" id="PTHR47506:SF7">
    <property type="entry name" value="TRANSCRIPTIONAL REGULATORY PROTEIN"/>
    <property type="match status" value="1"/>
</dbReference>
<gene>
    <name evidence="6" type="ORF">GKIL_3124</name>
</gene>
<evidence type="ECO:0000256" key="1">
    <source>
        <dbReference type="ARBA" id="ARBA00023015"/>
    </source>
</evidence>
<accession>U5QP02</accession>
<dbReference type="InterPro" id="IPR036271">
    <property type="entry name" value="Tet_transcr_reg_TetR-rel_C_sf"/>
</dbReference>
<dbReference type="HOGENOM" id="CLU_069356_28_2_3"/>
<dbReference type="InterPro" id="IPR009057">
    <property type="entry name" value="Homeodomain-like_sf"/>
</dbReference>
<dbReference type="SUPFAM" id="SSF46689">
    <property type="entry name" value="Homeodomain-like"/>
    <property type="match status" value="1"/>
</dbReference>
<reference evidence="6 7" key="1">
    <citation type="journal article" date="2013" name="PLoS ONE">
        <title>Cultivation and Complete Genome Sequencing of Gloeobacter kilaueensis sp. nov., from a Lava Cave in Kilauea Caldera, Hawai'i.</title>
        <authorList>
            <person name="Saw J.H."/>
            <person name="Schatz M."/>
            <person name="Brown M.V."/>
            <person name="Kunkel D.D."/>
            <person name="Foster J.S."/>
            <person name="Shick H."/>
            <person name="Christensen S."/>
            <person name="Hou S."/>
            <person name="Wan X."/>
            <person name="Donachie S.P."/>
        </authorList>
    </citation>
    <scope>NUCLEOTIDE SEQUENCE [LARGE SCALE GENOMIC DNA]</scope>
    <source>
        <strain evidence="7">JS</strain>
    </source>
</reference>
<dbReference type="RefSeq" id="WP_023174629.1">
    <property type="nucleotide sequence ID" value="NC_022600.1"/>
</dbReference>
<evidence type="ECO:0000313" key="6">
    <source>
        <dbReference type="EMBL" id="AGY59370.1"/>
    </source>
</evidence>
<evidence type="ECO:0000256" key="4">
    <source>
        <dbReference type="PROSITE-ProRule" id="PRU00335"/>
    </source>
</evidence>
<dbReference type="PANTHER" id="PTHR47506">
    <property type="entry name" value="TRANSCRIPTIONAL REGULATORY PROTEIN"/>
    <property type="match status" value="1"/>
</dbReference>
<dbReference type="STRING" id="1183438.GKIL_3124"/>
<feature type="domain" description="HTH tetR-type" evidence="5">
    <location>
        <begin position="9"/>
        <end position="69"/>
    </location>
</feature>
<keyword evidence="1" id="KW-0805">Transcription regulation</keyword>
<dbReference type="PRINTS" id="PR00455">
    <property type="entry name" value="HTHTETR"/>
</dbReference>
<dbReference type="Gene3D" id="1.10.357.10">
    <property type="entry name" value="Tetracycline Repressor, domain 2"/>
    <property type="match status" value="1"/>
</dbReference>
<dbReference type="Pfam" id="PF00440">
    <property type="entry name" value="TetR_N"/>
    <property type="match status" value="1"/>
</dbReference>
<dbReference type="GO" id="GO:0003677">
    <property type="term" value="F:DNA binding"/>
    <property type="evidence" value="ECO:0007669"/>
    <property type="project" value="UniProtKB-UniRule"/>
</dbReference>
<protein>
    <submittedName>
        <fullName evidence="6">TetR family transcriptional regulator</fullName>
    </submittedName>
</protein>
<sequence>MRYATGHKQKTRLRILEAAGRCFRLRGYEGTGVDALAQEAGVTSGAFYGHFRSKTEAFSEAVVGGLGQLKSGIEAFRQAHGQGWVAPFAQFYFSSKRKCDLSEGCALPSLSPEVGRSGSQVRTAYQGELLRIAETIEAGLSGDASERRSDTWVLLALLAGGTMLARAVQEEAIADEIAAAVQEATEAVAAGRLGREPS</sequence>
<dbReference type="eggNOG" id="COG1309">
    <property type="taxonomic scope" value="Bacteria"/>
</dbReference>
<dbReference type="OrthoDB" id="9780824at2"/>
<keyword evidence="3" id="KW-0804">Transcription</keyword>
<dbReference type="KEGG" id="glj:GKIL_3124"/>
<evidence type="ECO:0000313" key="7">
    <source>
        <dbReference type="Proteomes" id="UP000017396"/>
    </source>
</evidence>
<proteinExistence type="predicted"/>
<keyword evidence="7" id="KW-1185">Reference proteome</keyword>
<dbReference type="PATRIC" id="fig|1183438.3.peg.3075"/>
<dbReference type="InterPro" id="IPR001647">
    <property type="entry name" value="HTH_TetR"/>
</dbReference>
<dbReference type="PROSITE" id="PS50977">
    <property type="entry name" value="HTH_TETR_2"/>
    <property type="match status" value="1"/>
</dbReference>
<dbReference type="Proteomes" id="UP000017396">
    <property type="component" value="Chromosome"/>
</dbReference>
<evidence type="ECO:0000256" key="3">
    <source>
        <dbReference type="ARBA" id="ARBA00023163"/>
    </source>
</evidence>
<evidence type="ECO:0000256" key="2">
    <source>
        <dbReference type="ARBA" id="ARBA00023125"/>
    </source>
</evidence>
<dbReference type="SUPFAM" id="SSF48498">
    <property type="entry name" value="Tetracyclin repressor-like, C-terminal domain"/>
    <property type="match status" value="1"/>
</dbReference>
<dbReference type="AlphaFoldDB" id="U5QP02"/>
<evidence type="ECO:0000259" key="5">
    <source>
        <dbReference type="PROSITE" id="PS50977"/>
    </source>
</evidence>